<evidence type="ECO:0000256" key="2">
    <source>
        <dbReference type="SAM" id="Phobius"/>
    </source>
</evidence>
<feature type="region of interest" description="Disordered" evidence="1">
    <location>
        <begin position="1"/>
        <end position="22"/>
    </location>
</feature>
<keyword evidence="2" id="KW-0472">Membrane</keyword>
<reference evidence="3 4" key="1">
    <citation type="submission" date="2016-10" db="EMBL/GenBank/DDBJ databases">
        <authorList>
            <person name="de Groot N.N."/>
        </authorList>
    </citation>
    <scope>NUCLEOTIDE SEQUENCE [LARGE SCALE GENOMIC DNA]</scope>
    <source>
        <strain evidence="3 4">CGMCC 1.3442</strain>
    </source>
</reference>
<feature type="compositionally biased region" description="Polar residues" evidence="1">
    <location>
        <begin position="79"/>
        <end position="106"/>
    </location>
</feature>
<proteinExistence type="predicted"/>
<dbReference type="Proteomes" id="UP000199334">
    <property type="component" value="Unassembled WGS sequence"/>
</dbReference>
<protein>
    <submittedName>
        <fullName evidence="3">Uncharacterized protein</fullName>
    </submittedName>
</protein>
<dbReference type="EMBL" id="FNIG01000002">
    <property type="protein sequence ID" value="SDN10788.1"/>
    <property type="molecule type" value="Genomic_DNA"/>
</dbReference>
<feature type="region of interest" description="Disordered" evidence="1">
    <location>
        <begin position="79"/>
        <end position="123"/>
    </location>
</feature>
<sequence length="285" mass="32968">MSDKPDHQFEEELKSFPEYDMNPKKAEDIHDFLVQEANQLDRKDKRRMMMRRVTAGIASVAAILLIAIVSMNFMGDDVTQPSNNDQVNNQEETPNENGNGVTGQSEEPTDDHVSEEENELSDEEKIMAKAEEIISHLSNKKMNEIANTVHEEKGLLFSPYININEEAQVFDQTEIQNFLENTDVYQWGVQDGSGFPIEMTPGDYFDEYVYNKDYENADEVLYDEFKQRGNLKNNINEVFPESHIVEFHVKGEENEMNWDSLNLVFESNEQGEWKLVAVVHDQWTV</sequence>
<dbReference type="RefSeq" id="WP_093855965.1">
    <property type="nucleotide sequence ID" value="NZ_BJVZ01000026.1"/>
</dbReference>
<feature type="compositionally biased region" description="Acidic residues" evidence="1">
    <location>
        <begin position="107"/>
        <end position="122"/>
    </location>
</feature>
<keyword evidence="2" id="KW-0812">Transmembrane</keyword>
<evidence type="ECO:0000313" key="4">
    <source>
        <dbReference type="Proteomes" id="UP000199334"/>
    </source>
</evidence>
<dbReference type="AlphaFoldDB" id="A0A1G9YNP0"/>
<gene>
    <name evidence="3" type="ORF">SAMN05216498_1495</name>
</gene>
<feature type="transmembrane region" description="Helical" evidence="2">
    <location>
        <begin position="53"/>
        <end position="74"/>
    </location>
</feature>
<organism evidence="3 4">
    <name type="scientific">Tenuibacillus multivorans</name>
    <dbReference type="NCBI Taxonomy" id="237069"/>
    <lineage>
        <taxon>Bacteria</taxon>
        <taxon>Bacillati</taxon>
        <taxon>Bacillota</taxon>
        <taxon>Bacilli</taxon>
        <taxon>Bacillales</taxon>
        <taxon>Bacillaceae</taxon>
        <taxon>Tenuibacillus</taxon>
    </lineage>
</organism>
<evidence type="ECO:0000256" key="1">
    <source>
        <dbReference type="SAM" id="MobiDB-lite"/>
    </source>
</evidence>
<name>A0A1G9YNP0_9BACI</name>
<dbReference type="OrthoDB" id="1267107at2"/>
<evidence type="ECO:0000313" key="3">
    <source>
        <dbReference type="EMBL" id="SDN10788.1"/>
    </source>
</evidence>
<dbReference type="STRING" id="237069.SAMN05216498_1495"/>
<accession>A0A1G9YNP0</accession>
<keyword evidence="4" id="KW-1185">Reference proteome</keyword>
<keyword evidence="2" id="KW-1133">Transmembrane helix</keyword>